<evidence type="ECO:0000313" key="1">
    <source>
        <dbReference type="EMBL" id="CCA18958.1"/>
    </source>
</evidence>
<organism evidence="1">
    <name type="scientific">Albugo laibachii Nc14</name>
    <dbReference type="NCBI Taxonomy" id="890382"/>
    <lineage>
        <taxon>Eukaryota</taxon>
        <taxon>Sar</taxon>
        <taxon>Stramenopiles</taxon>
        <taxon>Oomycota</taxon>
        <taxon>Peronosporomycetes</taxon>
        <taxon>Albuginales</taxon>
        <taxon>Albuginaceae</taxon>
        <taxon>Albugo</taxon>
    </lineage>
</organism>
<dbReference type="HOGENOM" id="CLU_2282684_0_0_1"/>
<sequence length="102" mass="11639">METTKDKRDLVKRYLGDYNTLLHRSNTIPSSSSAGGNILVPSRQVTQAYPTHLSTQSLDRKHFPNISQGQHLRVVRKAVPHDKSRRCCFTFSSEVWLLLQMG</sequence>
<dbReference type="EMBL" id="FR824105">
    <property type="protein sequence ID" value="CCA18958.1"/>
    <property type="molecule type" value="Genomic_DNA"/>
</dbReference>
<reference evidence="1" key="2">
    <citation type="submission" date="2011-02" db="EMBL/GenBank/DDBJ databases">
        <authorList>
            <person name="MacLean D."/>
        </authorList>
    </citation>
    <scope>NUCLEOTIDE SEQUENCE</scope>
</reference>
<dbReference type="AlphaFoldDB" id="F0WCN7"/>
<dbReference type="EMBL" id="FR824306">
    <property type="protein sequence ID" value="CCA24843.1"/>
    <property type="molecule type" value="Genomic_DNA"/>
</dbReference>
<gene>
    <name evidence="1" type="primary">AlNc14C60G4419</name>
    <name evidence="2" type="synonym">AlNc14C261G9822</name>
    <name evidence="1" type="ORF">ALNC14_051010</name>
    <name evidence="2" type="ORF">ALNC14_109870</name>
</gene>
<proteinExistence type="predicted"/>
<protein>
    <submittedName>
        <fullName evidence="2">AlNc14C261G9822 protein</fullName>
    </submittedName>
    <submittedName>
        <fullName evidence="1">AlNc14C60G4419 protein</fullName>
    </submittedName>
</protein>
<accession>F0WCN7</accession>
<reference evidence="1" key="1">
    <citation type="journal article" date="2011" name="PLoS Biol.">
        <title>Gene gain and loss during evolution of obligate parasitism in the white rust pathogen of Arabidopsis thaliana.</title>
        <authorList>
            <person name="Kemen E."/>
            <person name="Gardiner A."/>
            <person name="Schultz-Larsen T."/>
            <person name="Kemen A.C."/>
            <person name="Balmuth A.L."/>
            <person name="Robert-Seilaniantz A."/>
            <person name="Bailey K."/>
            <person name="Holub E."/>
            <person name="Studholme D.J."/>
            <person name="Maclean D."/>
            <person name="Jones J.D."/>
        </authorList>
    </citation>
    <scope>NUCLEOTIDE SEQUENCE</scope>
</reference>
<name>F0WCN7_9STRA</name>
<evidence type="ECO:0000313" key="2">
    <source>
        <dbReference type="EMBL" id="CCA24843.1"/>
    </source>
</evidence>